<accession>A0ABR6G218</accession>
<dbReference type="Proteomes" id="UP000542811">
    <property type="component" value="Unassembled WGS sequence"/>
</dbReference>
<gene>
    <name evidence="1" type="ORF">FHS25_000348</name>
</gene>
<comment type="caution">
    <text evidence="1">The sequence shown here is derived from an EMBL/GenBank/DDBJ whole genome shotgun (WGS) entry which is preliminary data.</text>
</comment>
<dbReference type="EMBL" id="JACHXX010000001">
    <property type="protein sequence ID" value="MBB3159916.1"/>
    <property type="molecule type" value="Genomic_DNA"/>
</dbReference>
<evidence type="ECO:0000313" key="2">
    <source>
        <dbReference type="Proteomes" id="UP000542811"/>
    </source>
</evidence>
<protein>
    <submittedName>
        <fullName evidence="1">Fe-S protein YdhL (DUF1289 family)</fullName>
    </submittedName>
</protein>
<name>A0ABR6G218_9HYPH</name>
<reference evidence="1 2" key="1">
    <citation type="submission" date="2020-08" db="EMBL/GenBank/DDBJ databases">
        <title>Genomic Encyclopedia of Type Strains, Phase III (KMG-III): the genomes of soil and plant-associated and newly described type strains.</title>
        <authorList>
            <person name="Whitman W."/>
        </authorList>
    </citation>
    <scope>NUCLEOTIDE SEQUENCE [LARGE SCALE GENOMIC DNA]</scope>
    <source>
        <strain evidence="1 2">CECT 8280</strain>
    </source>
</reference>
<sequence length="41" mass="4425">MSYSDTERRQIMTLLPARLAGAAAVSNHMKSILAAGPERPL</sequence>
<evidence type="ECO:0000313" key="1">
    <source>
        <dbReference type="EMBL" id="MBB3159916.1"/>
    </source>
</evidence>
<proteinExistence type="predicted"/>
<keyword evidence="2" id="KW-1185">Reference proteome</keyword>
<organism evidence="1 2">
    <name type="scientific">Rhizobium laguerreae</name>
    <dbReference type="NCBI Taxonomy" id="1076926"/>
    <lineage>
        <taxon>Bacteria</taxon>
        <taxon>Pseudomonadati</taxon>
        <taxon>Pseudomonadota</taxon>
        <taxon>Alphaproteobacteria</taxon>
        <taxon>Hyphomicrobiales</taxon>
        <taxon>Rhizobiaceae</taxon>
        <taxon>Rhizobium/Agrobacterium group</taxon>
        <taxon>Rhizobium</taxon>
    </lineage>
</organism>